<dbReference type="EMBL" id="LR796768">
    <property type="protein sequence ID" value="CAB4165284.1"/>
    <property type="molecule type" value="Genomic_DNA"/>
</dbReference>
<sequence>MTVVATLQAFHTALSAVSSGEIRRPLTDAEIVGLIDEVGSSAFADSAGTAAAHAAFKAVFESTPPSDPMQLALWGQDYMAKRGALWAYCALTVIENVAIVEKQP</sequence>
<proteinExistence type="predicted"/>
<organism evidence="1">
    <name type="scientific">uncultured Caudovirales phage</name>
    <dbReference type="NCBI Taxonomy" id="2100421"/>
    <lineage>
        <taxon>Viruses</taxon>
        <taxon>Duplodnaviria</taxon>
        <taxon>Heunggongvirae</taxon>
        <taxon>Uroviricota</taxon>
        <taxon>Caudoviricetes</taxon>
        <taxon>Peduoviridae</taxon>
        <taxon>Maltschvirus</taxon>
        <taxon>Maltschvirus maltsch</taxon>
    </lineage>
</organism>
<gene>
    <name evidence="1" type="ORF">UFOVP821_34</name>
</gene>
<reference evidence="1" key="1">
    <citation type="submission" date="2020-04" db="EMBL/GenBank/DDBJ databases">
        <authorList>
            <person name="Chiriac C."/>
            <person name="Salcher M."/>
            <person name="Ghai R."/>
            <person name="Kavagutti S V."/>
        </authorList>
    </citation>
    <scope>NUCLEOTIDE SEQUENCE</scope>
</reference>
<accession>A0A6J5PCL6</accession>
<evidence type="ECO:0000313" key="1">
    <source>
        <dbReference type="EMBL" id="CAB4165284.1"/>
    </source>
</evidence>
<protein>
    <submittedName>
        <fullName evidence="1">Uncharacterized protein</fullName>
    </submittedName>
</protein>
<name>A0A6J5PCL6_9CAUD</name>